<keyword evidence="7 8" id="KW-0460">Magnesium</keyword>
<evidence type="ECO:0000313" key="13">
    <source>
        <dbReference type="Proteomes" id="UP000000323"/>
    </source>
</evidence>
<reference evidence="13" key="1">
    <citation type="journal article" date="2010" name="Stand. Genomic Sci.">
        <title>Complete genome sequence of 'Thermobaculum terrenum' type strain (YNP1).</title>
        <authorList>
            <person name="Kiss H."/>
            <person name="Cleland D."/>
            <person name="Lapidus A."/>
            <person name="Lucas S."/>
            <person name="Glavina Del Rio T."/>
            <person name="Nolan M."/>
            <person name="Tice H."/>
            <person name="Han C."/>
            <person name="Goodwin L."/>
            <person name="Pitluck S."/>
            <person name="Liolios K."/>
            <person name="Ivanova N."/>
            <person name="Mavromatis K."/>
            <person name="Ovchinnikova G."/>
            <person name="Pati A."/>
            <person name="Chen A."/>
            <person name="Palaniappan K."/>
            <person name="Land M."/>
            <person name="Hauser L."/>
            <person name="Chang Y."/>
            <person name="Jeffries C."/>
            <person name="Lu M."/>
            <person name="Brettin T."/>
            <person name="Detter J."/>
            <person name="Goker M."/>
            <person name="Tindall B."/>
            <person name="Beck B."/>
            <person name="McDermott T."/>
            <person name="Woyke T."/>
            <person name="Bristow J."/>
            <person name="Eisen J."/>
            <person name="Markowitz V."/>
            <person name="Hugenholtz P."/>
            <person name="Kyrpides N."/>
            <person name="Klenk H."/>
            <person name="Cheng J."/>
        </authorList>
    </citation>
    <scope>NUCLEOTIDE SEQUENCE [LARGE SCALE GENOMIC DNA]</scope>
    <source>
        <strain evidence="13">ATCC BAA-798 / YNP1</strain>
    </source>
</reference>
<dbReference type="HAMAP" id="MF_00420">
    <property type="entry name" value="PurL_2"/>
    <property type="match status" value="1"/>
</dbReference>
<dbReference type="eggNOG" id="COG0046">
    <property type="taxonomic scope" value="Bacteria"/>
</dbReference>
<dbReference type="Pfam" id="PF00586">
    <property type="entry name" value="AIRS"/>
    <property type="match status" value="2"/>
</dbReference>
<dbReference type="FunFam" id="3.30.1330.10:FF:000004">
    <property type="entry name" value="Phosphoribosylformylglycinamidine synthase subunit PurL"/>
    <property type="match status" value="1"/>
</dbReference>
<evidence type="ECO:0000259" key="11">
    <source>
        <dbReference type="Pfam" id="PF18072"/>
    </source>
</evidence>
<feature type="binding site" evidence="8">
    <location>
        <position position="528"/>
    </location>
    <ligand>
        <name>ATP</name>
        <dbReference type="ChEBI" id="CHEBI:30616"/>
    </ligand>
</feature>
<dbReference type="PANTHER" id="PTHR43555:SF1">
    <property type="entry name" value="PHOSPHORIBOSYLFORMYLGLYCINAMIDINE SYNTHASE SUBUNIT PURL"/>
    <property type="match status" value="1"/>
</dbReference>
<proteinExistence type="inferred from homology"/>
<dbReference type="CDD" id="cd02204">
    <property type="entry name" value="PurL_repeat2"/>
    <property type="match status" value="1"/>
</dbReference>
<dbReference type="InterPro" id="IPR010074">
    <property type="entry name" value="PRibForGlyAmidine_synth_PurL"/>
</dbReference>
<dbReference type="GO" id="GO:0000287">
    <property type="term" value="F:magnesium ion binding"/>
    <property type="evidence" value="ECO:0007669"/>
    <property type="project" value="UniProtKB-UniRule"/>
</dbReference>
<dbReference type="GO" id="GO:0005524">
    <property type="term" value="F:ATP binding"/>
    <property type="evidence" value="ECO:0007669"/>
    <property type="project" value="UniProtKB-UniRule"/>
</dbReference>
<comment type="similarity">
    <text evidence="8">Belongs to the FGAMS family.</text>
</comment>
<evidence type="ECO:0000256" key="2">
    <source>
        <dbReference type="ARBA" id="ARBA00022598"/>
    </source>
</evidence>
<keyword evidence="5 8" id="KW-0658">Purine biosynthesis</keyword>
<feature type="binding site" evidence="8">
    <location>
        <begin position="87"/>
        <end position="90"/>
    </location>
    <ligand>
        <name>substrate</name>
    </ligand>
</feature>
<feature type="domain" description="PurM-like N-terminal" evidence="9">
    <location>
        <begin position="67"/>
        <end position="182"/>
    </location>
</feature>
<keyword evidence="4 8" id="KW-0547">Nucleotide-binding</keyword>
<keyword evidence="1 8" id="KW-0963">Cytoplasm</keyword>
<evidence type="ECO:0000256" key="8">
    <source>
        <dbReference type="HAMAP-Rule" id="MF_00420"/>
    </source>
</evidence>
<feature type="binding site" evidence="8">
    <location>
        <position position="531"/>
    </location>
    <ligand>
        <name>substrate</name>
    </ligand>
</feature>
<feature type="binding site" evidence="8">
    <location>
        <position position="491"/>
    </location>
    <ligand>
        <name>ATP</name>
        <dbReference type="ChEBI" id="CHEBI:30616"/>
    </ligand>
</feature>
<keyword evidence="13" id="KW-1185">Reference proteome</keyword>
<dbReference type="Pfam" id="PF02769">
    <property type="entry name" value="AIRS_C"/>
    <property type="match status" value="2"/>
</dbReference>
<feature type="binding site" evidence="8">
    <location>
        <position position="45"/>
    </location>
    <ligand>
        <name>ATP</name>
        <dbReference type="ChEBI" id="CHEBI:30616"/>
    </ligand>
</feature>
<feature type="active site" evidence="8">
    <location>
        <position position="42"/>
    </location>
</feature>
<dbReference type="GO" id="GO:0005737">
    <property type="term" value="C:cytoplasm"/>
    <property type="evidence" value="ECO:0007669"/>
    <property type="project" value="UniProtKB-SubCell"/>
</dbReference>
<feature type="binding site" evidence="8">
    <location>
        <position position="529"/>
    </location>
    <ligand>
        <name>Mg(2+)</name>
        <dbReference type="ChEBI" id="CHEBI:18420"/>
        <label>1</label>
    </ligand>
</feature>
<dbReference type="GO" id="GO:0006189">
    <property type="term" value="P:'de novo' IMP biosynthetic process"/>
    <property type="evidence" value="ECO:0007669"/>
    <property type="project" value="UniProtKB-UniRule"/>
</dbReference>
<feature type="domain" description="PurM-like N-terminal" evidence="9">
    <location>
        <begin position="435"/>
        <end position="553"/>
    </location>
</feature>
<dbReference type="HOGENOM" id="CLU_003100_0_1_0"/>
<dbReference type="PIRSF" id="PIRSF001587">
    <property type="entry name" value="FGAM_synthase_II"/>
    <property type="match status" value="1"/>
</dbReference>
<evidence type="ECO:0000256" key="4">
    <source>
        <dbReference type="ARBA" id="ARBA00022741"/>
    </source>
</evidence>
<dbReference type="Pfam" id="PF18072">
    <property type="entry name" value="FGAR-AT_linker"/>
    <property type="match status" value="1"/>
</dbReference>
<evidence type="ECO:0000256" key="6">
    <source>
        <dbReference type="ARBA" id="ARBA00022840"/>
    </source>
</evidence>
<feature type="domain" description="PurM-like C-terminal" evidence="10">
    <location>
        <begin position="565"/>
        <end position="702"/>
    </location>
</feature>
<dbReference type="InterPro" id="IPR036676">
    <property type="entry name" value="PurM-like_C_sf"/>
</dbReference>
<dbReference type="PANTHER" id="PTHR43555">
    <property type="entry name" value="PHOSPHORIBOSYLFORMYLGLYCINAMIDINE SYNTHASE SUBUNIT PURL"/>
    <property type="match status" value="1"/>
</dbReference>
<dbReference type="GO" id="GO:0004642">
    <property type="term" value="F:phosphoribosylformylglycinamidine synthase activity"/>
    <property type="evidence" value="ECO:0007669"/>
    <property type="project" value="UniProtKB-UniRule"/>
</dbReference>
<protein>
    <recommendedName>
        <fullName evidence="8">Phosphoribosylformylglycinamidine synthase subunit PurL</fullName>
        <shortName evidence="8">FGAM synthase</shortName>
        <ecNumber evidence="8">6.3.5.3</ecNumber>
    </recommendedName>
    <alternativeName>
        <fullName evidence="8">Formylglycinamide ribonucleotide amidotransferase subunit II</fullName>
        <shortName evidence="8">FGAR amidotransferase II</shortName>
        <shortName evidence="8">FGAR-AT II</shortName>
    </alternativeName>
    <alternativeName>
        <fullName evidence="8">Glutamine amidotransferase PurL</fullName>
    </alternativeName>
    <alternativeName>
        <fullName evidence="8">Phosphoribosylformylglycinamidine synthase subunit II</fullName>
    </alternativeName>
</protein>
<accession>D1CG75</accession>
<dbReference type="AlphaFoldDB" id="D1CG75"/>
<dbReference type="InterPro" id="IPR016188">
    <property type="entry name" value="PurM-like_N"/>
</dbReference>
<dbReference type="UniPathway" id="UPA00074">
    <property type="reaction ID" value="UER00128"/>
</dbReference>
<dbReference type="RefSeq" id="WP_012874966.1">
    <property type="nucleotide sequence ID" value="NC_013525.1"/>
</dbReference>
<comment type="caution">
    <text evidence="8">Lacks conserved residue(s) required for the propagation of feature annotation.</text>
</comment>
<evidence type="ECO:0000256" key="1">
    <source>
        <dbReference type="ARBA" id="ARBA00022490"/>
    </source>
</evidence>
<feature type="binding site" evidence="8">
    <location>
        <position position="110"/>
    </location>
    <ligand>
        <name>Mg(2+)</name>
        <dbReference type="ChEBI" id="CHEBI:18420"/>
        <label>2</label>
    </ligand>
</feature>
<feature type="binding site" evidence="8">
    <location>
        <position position="86"/>
    </location>
    <ligand>
        <name>Mg(2+)</name>
        <dbReference type="ChEBI" id="CHEBI:18420"/>
        <label>1</label>
    </ligand>
</feature>
<feature type="binding site" evidence="8">
    <location>
        <position position="109"/>
    </location>
    <ligand>
        <name>substrate</name>
    </ligand>
</feature>
<dbReference type="EC" id="6.3.5.3" evidence="8"/>
<feature type="binding site" evidence="8">
    <location>
        <begin position="303"/>
        <end position="305"/>
    </location>
    <ligand>
        <name>substrate</name>
    </ligand>
</feature>
<feature type="binding site" evidence="8">
    <location>
        <position position="259"/>
    </location>
    <ligand>
        <name>Mg(2+)</name>
        <dbReference type="ChEBI" id="CHEBI:18420"/>
        <label>2</label>
    </ligand>
</feature>
<dbReference type="NCBIfam" id="TIGR01736">
    <property type="entry name" value="FGAM_synth_II"/>
    <property type="match status" value="1"/>
</dbReference>
<dbReference type="STRING" id="525904.Tter_1015"/>
<dbReference type="SUPFAM" id="SSF55326">
    <property type="entry name" value="PurM N-terminal domain-like"/>
    <property type="match status" value="2"/>
</dbReference>
<dbReference type="Gene3D" id="3.90.650.10">
    <property type="entry name" value="PurM-like C-terminal domain"/>
    <property type="match status" value="2"/>
</dbReference>
<evidence type="ECO:0000259" key="9">
    <source>
        <dbReference type="Pfam" id="PF00586"/>
    </source>
</evidence>
<dbReference type="SUPFAM" id="SSF56042">
    <property type="entry name" value="PurM C-terminal domain-like"/>
    <property type="match status" value="2"/>
</dbReference>
<sequence>MNAAELREVALTEEEYRTAVKLLGREPNRLELGIIGAMWSEHCGYKNSRPLLRYFPTEGEKVVQGPGENAGAVAIDDNLAVVFKVESHNHPSAIEPYQGAATGVGGIVRDIFTMGARPIALLNSLRFGPLSEPENRRLLAGVVKGIGDYGNSIGIPTVGGEVWFHPSYNGNPLVNAMCIGVADINKIVRAQAGSPGNLLLLVGADTGRDGIHGATFASVDDPHASHKGVIQVGNPFMEKLLMEACLELLDSPYVVGMQDLGAAGLTSSSVECAGRAGSGVEIDVSKVSRRESGMTPYEVMLSESQERMLIVVRPEGLEEVKQVFEKWDLHSDVVGLVTSDGMLRVRDGDEIVGELPIRLLTEDVPKYVREATPSPEVINKASIDVDSKFSGQVNFDPESDLIRLLSSPNIASKHWIWEQYDHTIGTSTVRGPGSADAAVMRVRPHGQGVAITMDCNPRYCYLDPYCGGMAAVIEAARNLACVGAVPIGMTNCLNFGNPEKPEIYWQLRECILGMSDACRRLQIPVVSGNVSLYNESNDKAIYPTPVVGLVGLIESASGSVSAGAKSGDAIYLLHTSQQVTLGASEWLAVVANEESGHPPVCDLDKEISLHRLLVESIQDGVISAAHDVSDGGLLVALAEMAIIGGAGIDASNWKPQINPLYLFGEGHGRALVSVPTNKEEELTELCGQYGVQFERIGVVGGDALIIGDVIKLPVGELIDLYDQAIPSMLGWDSKGH</sequence>
<dbReference type="Proteomes" id="UP000000323">
    <property type="component" value="Chromosome 1"/>
</dbReference>
<evidence type="ECO:0000256" key="3">
    <source>
        <dbReference type="ARBA" id="ARBA00022723"/>
    </source>
</evidence>
<evidence type="ECO:0000256" key="7">
    <source>
        <dbReference type="ARBA" id="ARBA00022842"/>
    </source>
</evidence>
<dbReference type="InterPro" id="IPR010918">
    <property type="entry name" value="PurM-like_C_dom"/>
</dbReference>
<comment type="catalytic activity">
    <reaction evidence="8">
        <text>N(2)-formyl-N(1)-(5-phospho-beta-D-ribosyl)glycinamide + L-glutamine + ATP + H2O = 2-formamido-N(1)-(5-O-phospho-beta-D-ribosyl)acetamidine + L-glutamate + ADP + phosphate + H(+)</text>
        <dbReference type="Rhea" id="RHEA:17129"/>
        <dbReference type="ChEBI" id="CHEBI:15377"/>
        <dbReference type="ChEBI" id="CHEBI:15378"/>
        <dbReference type="ChEBI" id="CHEBI:29985"/>
        <dbReference type="ChEBI" id="CHEBI:30616"/>
        <dbReference type="ChEBI" id="CHEBI:43474"/>
        <dbReference type="ChEBI" id="CHEBI:58359"/>
        <dbReference type="ChEBI" id="CHEBI:147286"/>
        <dbReference type="ChEBI" id="CHEBI:147287"/>
        <dbReference type="ChEBI" id="CHEBI:456216"/>
        <dbReference type="EC" id="6.3.5.3"/>
    </reaction>
</comment>
<comment type="subcellular location">
    <subcellularLocation>
        <location evidence="8">Cytoplasm</location>
    </subcellularLocation>
</comment>
<dbReference type="InterPro" id="IPR041609">
    <property type="entry name" value="PurL_linker"/>
</dbReference>
<evidence type="ECO:0000256" key="5">
    <source>
        <dbReference type="ARBA" id="ARBA00022755"/>
    </source>
</evidence>
<organism evidence="12 13">
    <name type="scientific">Thermobaculum terrenum (strain ATCC BAA-798 / CCMEE 7001 / YNP1)</name>
    <dbReference type="NCBI Taxonomy" id="525904"/>
    <lineage>
        <taxon>Bacteria</taxon>
        <taxon>Bacillati</taxon>
        <taxon>Chloroflexota</taxon>
        <taxon>Chloroflexia</taxon>
        <taxon>Candidatus Thermobaculales</taxon>
        <taxon>Candidatus Thermobaculaceae</taxon>
        <taxon>Thermobaculum</taxon>
    </lineage>
</organism>
<feature type="binding site" evidence="8">
    <location>
        <position position="84"/>
    </location>
    <ligand>
        <name>ATP</name>
        <dbReference type="ChEBI" id="CHEBI:30616"/>
    </ligand>
</feature>
<dbReference type="Gene3D" id="3.30.1330.10">
    <property type="entry name" value="PurM-like, N-terminal domain"/>
    <property type="match status" value="2"/>
</dbReference>
<feature type="domain" description="PurM-like C-terminal" evidence="10">
    <location>
        <begin position="195"/>
        <end position="346"/>
    </location>
</feature>
<keyword evidence="3 8" id="KW-0479">Metal-binding</keyword>
<dbReference type="EMBL" id="CP001825">
    <property type="protein sequence ID" value="ACZ41931.1"/>
    <property type="molecule type" value="Genomic_DNA"/>
</dbReference>
<comment type="subunit">
    <text evidence="8">Monomer. Part of the FGAM synthase complex composed of 1 PurL, 1 PurQ and 2 PurS subunits.</text>
</comment>
<feature type="domain" description="Phosphoribosylformylglycinamidine synthase linker" evidence="11">
    <location>
        <begin position="5"/>
        <end position="46"/>
    </location>
</feature>
<keyword evidence="6 8" id="KW-0067">ATP-binding</keyword>
<dbReference type="CDD" id="cd02203">
    <property type="entry name" value="PurL_repeat1"/>
    <property type="match status" value="1"/>
</dbReference>
<dbReference type="InterPro" id="IPR036921">
    <property type="entry name" value="PurM-like_N_sf"/>
</dbReference>
<dbReference type="OrthoDB" id="9804441at2"/>
<evidence type="ECO:0000313" key="12">
    <source>
        <dbReference type="EMBL" id="ACZ41931.1"/>
    </source>
</evidence>
<dbReference type="NCBIfam" id="NF002290">
    <property type="entry name" value="PRK01213.1"/>
    <property type="match status" value="1"/>
</dbReference>
<evidence type="ECO:0000259" key="10">
    <source>
        <dbReference type="Pfam" id="PF02769"/>
    </source>
</evidence>
<comment type="pathway">
    <text evidence="8">Purine metabolism; IMP biosynthesis via de novo pathway; 5-amino-1-(5-phospho-D-ribosyl)imidazole from N(2)-formyl-N(1)-(5-phospho-D-ribosyl)glycinamide: step 1/2.</text>
</comment>
<gene>
    <name evidence="8" type="primary">purL</name>
    <name evidence="12" type="ordered locus">Tter_1015</name>
</gene>
<comment type="function">
    <text evidence="8">Part of the phosphoribosylformylglycinamidine synthase complex involved in the purines biosynthetic pathway. Catalyzes the ATP-dependent conversion of formylglycinamide ribonucleotide (FGAR) and glutamine to yield formylglycinamidine ribonucleotide (FGAM) and glutamate. The FGAM synthase complex is composed of three subunits. PurQ produces an ammonia molecule by converting glutamine to glutamate. PurL transfers the ammonia molecule to FGAR to form FGAM in an ATP-dependent manner. PurS interacts with PurQ and PurL and is thought to assist in the transfer of the ammonia molecule from PurQ to PurL.</text>
</comment>
<keyword evidence="2 8" id="KW-0436">Ligase</keyword>
<dbReference type="KEGG" id="ttr:Tter_1015"/>
<feature type="binding site" evidence="8">
    <location>
        <position position="231"/>
    </location>
    <ligand>
        <name>substrate</name>
    </ligand>
</feature>
<feature type="active site" description="Proton acceptor" evidence="8">
    <location>
        <position position="88"/>
    </location>
</feature>
<name>D1CG75_THET1</name>